<evidence type="ECO:0000313" key="1">
    <source>
        <dbReference type="EMBL" id="QYM78732.1"/>
    </source>
</evidence>
<evidence type="ECO:0000313" key="2">
    <source>
        <dbReference type="Proteomes" id="UP000825051"/>
    </source>
</evidence>
<reference evidence="1" key="1">
    <citation type="submission" date="2021-08" db="EMBL/GenBank/DDBJ databases">
        <title>Genome of a novel bacterium of the phylum Verrucomicrobia, Oleiharenicola sp. KSB-15.</title>
        <authorList>
            <person name="Chung J.-H."/>
            <person name="Ahn J.-H."/>
            <person name="Yoon Y."/>
            <person name="Kim D.-Y."/>
            <person name="An S.-H."/>
            <person name="Park I."/>
            <person name="Yeon J."/>
        </authorList>
    </citation>
    <scope>NUCLEOTIDE SEQUENCE</scope>
    <source>
        <strain evidence="1">KSB-15</strain>
    </source>
</reference>
<dbReference type="InterPro" id="IPR024078">
    <property type="entry name" value="LmbE-like_dom_sf"/>
</dbReference>
<dbReference type="PANTHER" id="PTHR12993:SF30">
    <property type="entry name" value="N-ACETYL-ALPHA-D-GLUCOSAMINYL L-MALATE DEACETYLASE 1"/>
    <property type="match status" value="1"/>
</dbReference>
<accession>A0A8F9TVB6</accession>
<sequence>MNIIFFGAHPDDLEILCAGTIAACVARGHTVWMAVATNGNVGSPTLTNAEIAATRHAEAEAAAKTLGAAGLIWMNENDEFLFDDERTRLKFVDAVRQAKADVIVTHNPNDYHPDHIACSKLASDARILSAVRLIPTAHPHLAKSPELFHMDSIAGLRFEPQFFVDVSPHFELKQRAVQCHHSQNAWLKAIFNTDLSHHVQVQSAFRGLQCGVAYAEAFVQPVYWPRTAISLPFLTR</sequence>
<dbReference type="EMBL" id="CP080507">
    <property type="protein sequence ID" value="QYM78732.1"/>
    <property type="molecule type" value="Genomic_DNA"/>
</dbReference>
<gene>
    <name evidence="1" type="ORF">K0B96_15730</name>
</gene>
<dbReference type="InterPro" id="IPR003737">
    <property type="entry name" value="GlcNAc_PI_deacetylase-related"/>
</dbReference>
<keyword evidence="2" id="KW-1185">Reference proteome</keyword>
<dbReference type="GO" id="GO:0016811">
    <property type="term" value="F:hydrolase activity, acting on carbon-nitrogen (but not peptide) bonds, in linear amides"/>
    <property type="evidence" value="ECO:0007669"/>
    <property type="project" value="TreeGrafter"/>
</dbReference>
<name>A0A8F9TVB6_9BACT</name>
<dbReference type="RefSeq" id="WP_220161836.1">
    <property type="nucleotide sequence ID" value="NZ_CP080507.1"/>
</dbReference>
<dbReference type="KEGG" id="ole:K0B96_15730"/>
<dbReference type="PANTHER" id="PTHR12993">
    <property type="entry name" value="N-ACETYLGLUCOSAMINYL-PHOSPHATIDYLINOSITOL DE-N-ACETYLASE-RELATED"/>
    <property type="match status" value="1"/>
</dbReference>
<dbReference type="Gene3D" id="3.40.50.10320">
    <property type="entry name" value="LmbE-like"/>
    <property type="match status" value="1"/>
</dbReference>
<dbReference type="Proteomes" id="UP000825051">
    <property type="component" value="Chromosome"/>
</dbReference>
<dbReference type="SUPFAM" id="SSF102588">
    <property type="entry name" value="LmbE-like"/>
    <property type="match status" value="1"/>
</dbReference>
<dbReference type="Pfam" id="PF02585">
    <property type="entry name" value="PIG-L"/>
    <property type="match status" value="1"/>
</dbReference>
<proteinExistence type="predicted"/>
<protein>
    <submittedName>
        <fullName evidence="1">PIG-L family deacetylase</fullName>
    </submittedName>
</protein>
<dbReference type="AlphaFoldDB" id="A0A8F9TVB6"/>
<organism evidence="1 2">
    <name type="scientific">Horticoccus luteus</name>
    <dbReference type="NCBI Taxonomy" id="2862869"/>
    <lineage>
        <taxon>Bacteria</taxon>
        <taxon>Pseudomonadati</taxon>
        <taxon>Verrucomicrobiota</taxon>
        <taxon>Opitutia</taxon>
        <taxon>Opitutales</taxon>
        <taxon>Opitutaceae</taxon>
        <taxon>Horticoccus</taxon>
    </lineage>
</organism>